<dbReference type="AlphaFoldDB" id="A0A9P0G3C7"/>
<dbReference type="InterPro" id="IPR008356">
    <property type="entry name" value="Tyr_Pase_KIM-con"/>
</dbReference>
<keyword evidence="2" id="KW-0378">Hydrolase</keyword>
<evidence type="ECO:0000313" key="6">
    <source>
        <dbReference type="Proteomes" id="UP001153714"/>
    </source>
</evidence>
<dbReference type="GO" id="GO:0019901">
    <property type="term" value="F:protein kinase binding"/>
    <property type="evidence" value="ECO:0007669"/>
    <property type="project" value="TreeGrafter"/>
</dbReference>
<dbReference type="PANTHER" id="PTHR46198">
    <property type="entry name" value="PROTEIN-TYROSINE-PHOSPHATASE"/>
    <property type="match status" value="1"/>
</dbReference>
<dbReference type="EC" id="3.1.3.48" evidence="1"/>
<reference evidence="5" key="1">
    <citation type="submission" date="2021-12" db="EMBL/GenBank/DDBJ databases">
        <authorList>
            <person name="King R."/>
        </authorList>
    </citation>
    <scope>NUCLEOTIDE SEQUENCE</scope>
</reference>
<dbReference type="PRINTS" id="PR00700">
    <property type="entry name" value="PRTYPHPHTASE"/>
</dbReference>
<dbReference type="GO" id="GO:0030054">
    <property type="term" value="C:cell junction"/>
    <property type="evidence" value="ECO:0007669"/>
    <property type="project" value="TreeGrafter"/>
</dbReference>
<sequence>MDIESMSAEFAEIPSVTVRPDEVPPGCEDKNRYSNVLPLPETRVPLKRIGNDPTTEYINANYVTGPGNIRNYYIACQAPLANTVMDFWRMIWEQNSRLIVMLTEYMENGVEKCYEYLPPSEISDNKRTFGDFQIILKKREQRDKYAISSIQLINMTTRTWREVTHLWYFWPAKGVPDDYDSVIDFLSEMRSYMKISQTAKEYDEDGVEVIYGDQNRSSFNNLSKLRSDETGSGNGVNVYSPAKAEEMMRRGHATNGTLGRMKAASEVEGD</sequence>
<dbReference type="GO" id="GO:0005829">
    <property type="term" value="C:cytosol"/>
    <property type="evidence" value="ECO:0007669"/>
    <property type="project" value="TreeGrafter"/>
</dbReference>
<feature type="domain" description="Tyrosine-protein phosphatase" evidence="4">
    <location>
        <begin position="29"/>
        <end position="251"/>
    </location>
</feature>
<dbReference type="GO" id="GO:0007165">
    <property type="term" value="P:signal transduction"/>
    <property type="evidence" value="ECO:0007669"/>
    <property type="project" value="TreeGrafter"/>
</dbReference>
<keyword evidence="6" id="KW-1185">Reference proteome</keyword>
<evidence type="ECO:0000256" key="2">
    <source>
        <dbReference type="ARBA" id="ARBA00022801"/>
    </source>
</evidence>
<dbReference type="InterPro" id="IPR029021">
    <property type="entry name" value="Prot-tyrosine_phosphatase-like"/>
</dbReference>
<dbReference type="OrthoDB" id="5794147at2759"/>
<protein>
    <recommendedName>
        <fullName evidence="1">protein-tyrosine-phosphatase</fullName>
        <ecNumber evidence="1">3.1.3.48</ecNumber>
    </recommendedName>
</protein>
<dbReference type="PANTHER" id="PTHR46198:SF4">
    <property type="entry name" value="PROTEIN-TYROSINE-PHOSPHATASE"/>
    <property type="match status" value="1"/>
</dbReference>
<evidence type="ECO:0000256" key="1">
    <source>
        <dbReference type="ARBA" id="ARBA00013064"/>
    </source>
</evidence>
<gene>
    <name evidence="5" type="ORF">DIATSA_LOCUS8723</name>
</gene>
<dbReference type="InterPro" id="IPR000242">
    <property type="entry name" value="PTP_cat"/>
</dbReference>
<reference evidence="5" key="2">
    <citation type="submission" date="2022-10" db="EMBL/GenBank/DDBJ databases">
        <authorList>
            <consortium name="ENA_rothamsted_submissions"/>
            <consortium name="culmorum"/>
            <person name="King R."/>
        </authorList>
    </citation>
    <scope>NUCLEOTIDE SEQUENCE</scope>
</reference>
<dbReference type="Gene3D" id="3.90.190.10">
    <property type="entry name" value="Protein tyrosine phosphatase superfamily"/>
    <property type="match status" value="1"/>
</dbReference>
<dbReference type="Proteomes" id="UP001153714">
    <property type="component" value="Chromosome 3"/>
</dbReference>
<accession>A0A9P0G3C7</accession>
<dbReference type="PROSITE" id="PS50055">
    <property type="entry name" value="TYR_PHOSPHATASE_PTP"/>
    <property type="match status" value="1"/>
</dbReference>
<keyword evidence="3" id="KW-0904">Protein phosphatase</keyword>
<dbReference type="SMART" id="SM00194">
    <property type="entry name" value="PTPc"/>
    <property type="match status" value="1"/>
</dbReference>
<evidence type="ECO:0000313" key="5">
    <source>
        <dbReference type="EMBL" id="CAH0758270.1"/>
    </source>
</evidence>
<organism evidence="5 6">
    <name type="scientific">Diatraea saccharalis</name>
    <name type="common">sugarcane borer</name>
    <dbReference type="NCBI Taxonomy" id="40085"/>
    <lineage>
        <taxon>Eukaryota</taxon>
        <taxon>Metazoa</taxon>
        <taxon>Ecdysozoa</taxon>
        <taxon>Arthropoda</taxon>
        <taxon>Hexapoda</taxon>
        <taxon>Insecta</taxon>
        <taxon>Pterygota</taxon>
        <taxon>Neoptera</taxon>
        <taxon>Endopterygota</taxon>
        <taxon>Lepidoptera</taxon>
        <taxon>Glossata</taxon>
        <taxon>Ditrysia</taxon>
        <taxon>Pyraloidea</taxon>
        <taxon>Crambidae</taxon>
        <taxon>Crambinae</taxon>
        <taxon>Diatraea</taxon>
    </lineage>
</organism>
<dbReference type="SUPFAM" id="SSF52799">
    <property type="entry name" value="(Phosphotyrosine protein) phosphatases II"/>
    <property type="match status" value="1"/>
</dbReference>
<dbReference type="GO" id="GO:0005886">
    <property type="term" value="C:plasma membrane"/>
    <property type="evidence" value="ECO:0007669"/>
    <property type="project" value="TreeGrafter"/>
</dbReference>
<proteinExistence type="predicted"/>
<dbReference type="EMBL" id="OU893334">
    <property type="protein sequence ID" value="CAH0758270.1"/>
    <property type="molecule type" value="Genomic_DNA"/>
</dbReference>
<evidence type="ECO:0000259" key="4">
    <source>
        <dbReference type="PROSITE" id="PS50055"/>
    </source>
</evidence>
<dbReference type="Pfam" id="PF00102">
    <property type="entry name" value="Y_phosphatase"/>
    <property type="match status" value="1"/>
</dbReference>
<dbReference type="GO" id="GO:0004725">
    <property type="term" value="F:protein tyrosine phosphatase activity"/>
    <property type="evidence" value="ECO:0007669"/>
    <property type="project" value="UniProtKB-EC"/>
</dbReference>
<evidence type="ECO:0000256" key="3">
    <source>
        <dbReference type="ARBA" id="ARBA00022912"/>
    </source>
</evidence>
<name>A0A9P0G3C7_9NEOP</name>